<dbReference type="Gene3D" id="2.60.120.10">
    <property type="entry name" value="Jelly Rolls"/>
    <property type="match status" value="1"/>
</dbReference>
<dbReference type="Proteomes" id="UP000007799">
    <property type="component" value="Unassembled WGS sequence"/>
</dbReference>
<evidence type="ECO:0000313" key="2">
    <source>
        <dbReference type="EMBL" id="EGD72167.1"/>
    </source>
</evidence>
<dbReference type="EMBL" id="GL832955">
    <property type="protein sequence ID" value="EGD72167.1"/>
    <property type="molecule type" value="Genomic_DNA"/>
</dbReference>
<dbReference type="GO" id="GO:0005634">
    <property type="term" value="C:nucleus"/>
    <property type="evidence" value="ECO:0007669"/>
    <property type="project" value="TreeGrafter"/>
</dbReference>
<dbReference type="GO" id="GO:0045746">
    <property type="term" value="P:negative regulation of Notch signaling pathway"/>
    <property type="evidence" value="ECO:0007669"/>
    <property type="project" value="TreeGrafter"/>
</dbReference>
<evidence type="ECO:0000259" key="1">
    <source>
        <dbReference type="PROSITE" id="PS51184"/>
    </source>
</evidence>
<evidence type="ECO:0000313" key="3">
    <source>
        <dbReference type="Proteomes" id="UP000007799"/>
    </source>
</evidence>
<dbReference type="AlphaFoldDB" id="F2TVS1"/>
<dbReference type="FunCoup" id="F2TVS1">
    <property type="interactions" value="1100"/>
</dbReference>
<dbReference type="GO" id="GO:0071532">
    <property type="term" value="F:ankyrin repeat binding"/>
    <property type="evidence" value="ECO:0007669"/>
    <property type="project" value="TreeGrafter"/>
</dbReference>
<accession>F2TVS1</accession>
<dbReference type="OrthoDB" id="47172at2759"/>
<sequence length="334" mass="39190">MSGGGEWWQCPCPLESVPRVRVCDPKLLDFIREQRPIVITDSKLVESARHWDLEYMEKHMGDCKFTVYESKERVFMFSDEEKNLGNYKFTPTATKRSMTFQEFASEFREAMKSKDKFLYLQQGLNDTVGPTIVKDFVGFNWTWLTDVVKALNWGHLTTNMLFVSMPHLVTPCHYDEQENFFAQVRGTKRVILFHPDNFRCLYPYRYGHPCDRQSQVDFDNPDYERFPKFKDARGLEAILRPGDVLYIPRCWWHLVRSLDELSVSVNFWYMSPPAIAEDIRFPLTASQKVAMMRNIEQMLLTALGSAGEVSDFLRMLVSGRYDTDANHTFRQLEM</sequence>
<dbReference type="InterPro" id="IPR014710">
    <property type="entry name" value="RmlC-like_jellyroll"/>
</dbReference>
<name>F2TVS1_SALR5</name>
<protein>
    <recommendedName>
        <fullName evidence="1">JmjC domain-containing protein</fullName>
    </recommendedName>
</protein>
<dbReference type="SUPFAM" id="SSF51197">
    <property type="entry name" value="Clavaminate synthase-like"/>
    <property type="match status" value="1"/>
</dbReference>
<dbReference type="KEGG" id="sre:PTSG_00189"/>
<dbReference type="Pfam" id="PF13621">
    <property type="entry name" value="Cupin_8"/>
    <property type="match status" value="1"/>
</dbReference>
<keyword evidence="3" id="KW-1185">Reference proteome</keyword>
<dbReference type="SMART" id="SM00558">
    <property type="entry name" value="JmjC"/>
    <property type="match status" value="1"/>
</dbReference>
<reference evidence="2" key="1">
    <citation type="submission" date="2009-08" db="EMBL/GenBank/DDBJ databases">
        <title>Annotation of Salpingoeca rosetta.</title>
        <authorList>
            <consortium name="The Broad Institute Genome Sequencing Platform"/>
            <person name="Russ C."/>
            <person name="Cuomo C."/>
            <person name="Burger G."/>
            <person name="Gray M.W."/>
            <person name="Holland P.W.H."/>
            <person name="King N."/>
            <person name="Lang F.B.F."/>
            <person name="Roger A.J."/>
            <person name="Ruiz-Trillo I."/>
            <person name="Young S.K."/>
            <person name="Zeng Q."/>
            <person name="Gargeya S."/>
            <person name="Alvarado L."/>
            <person name="Berlin A."/>
            <person name="Chapman S.B."/>
            <person name="Chen Z."/>
            <person name="Freedman E."/>
            <person name="Gellesch M."/>
            <person name="Goldberg J."/>
            <person name="Griggs A."/>
            <person name="Gujja S."/>
            <person name="Heilman E."/>
            <person name="Heiman D."/>
            <person name="Howarth C."/>
            <person name="Mehta T."/>
            <person name="Neiman D."/>
            <person name="Pearson M."/>
            <person name="Roberts A."/>
            <person name="Saif S."/>
            <person name="Shea T."/>
            <person name="Shenoy N."/>
            <person name="Sisk P."/>
            <person name="Stolte C."/>
            <person name="Sykes S."/>
            <person name="White J."/>
            <person name="Yandava C."/>
            <person name="Haas B."/>
            <person name="Nusbaum C."/>
            <person name="Birren B."/>
        </authorList>
    </citation>
    <scope>NUCLEOTIDE SEQUENCE [LARGE SCALE GENOMIC DNA]</scope>
    <source>
        <strain evidence="2">ATCC 50818</strain>
    </source>
</reference>
<dbReference type="STRING" id="946362.F2TVS1"/>
<dbReference type="PANTHER" id="PTHR12461:SF105">
    <property type="entry name" value="HYPOXIA-INDUCIBLE FACTOR 1-ALPHA INHIBITOR"/>
    <property type="match status" value="1"/>
</dbReference>
<dbReference type="GO" id="GO:0005737">
    <property type="term" value="C:cytoplasm"/>
    <property type="evidence" value="ECO:0007669"/>
    <property type="project" value="TreeGrafter"/>
</dbReference>
<gene>
    <name evidence="2" type="ORF">PTSG_00189</name>
</gene>
<dbReference type="FunFam" id="2.60.120.10:FF:000042">
    <property type="entry name" value="Hypoxia-inducible factor 1-alpha inhibitor"/>
    <property type="match status" value="1"/>
</dbReference>
<dbReference type="OMA" id="QNIVGYE"/>
<dbReference type="GeneID" id="16067929"/>
<dbReference type="eggNOG" id="KOG2132">
    <property type="taxonomic scope" value="Eukaryota"/>
</dbReference>
<dbReference type="Gene3D" id="1.10.287.1010">
    <property type="entry name" value="Clavaminate synthase-like"/>
    <property type="match status" value="1"/>
</dbReference>
<proteinExistence type="predicted"/>
<dbReference type="InParanoid" id="F2TVS1"/>
<dbReference type="InterPro" id="IPR027452">
    <property type="entry name" value="FIH-1_dom_II"/>
</dbReference>
<dbReference type="PANTHER" id="PTHR12461">
    <property type="entry name" value="HYPOXIA-INDUCIBLE FACTOR 1 ALPHA INHIBITOR-RELATED"/>
    <property type="match status" value="1"/>
</dbReference>
<dbReference type="PROSITE" id="PS51184">
    <property type="entry name" value="JMJC"/>
    <property type="match status" value="1"/>
</dbReference>
<dbReference type="RefSeq" id="XP_004998739.1">
    <property type="nucleotide sequence ID" value="XM_004998682.1"/>
</dbReference>
<dbReference type="InterPro" id="IPR041667">
    <property type="entry name" value="Cupin_8"/>
</dbReference>
<organism evidence="3">
    <name type="scientific">Salpingoeca rosetta (strain ATCC 50818 / BSB-021)</name>
    <dbReference type="NCBI Taxonomy" id="946362"/>
    <lineage>
        <taxon>Eukaryota</taxon>
        <taxon>Choanoflagellata</taxon>
        <taxon>Craspedida</taxon>
        <taxon>Salpingoecidae</taxon>
        <taxon>Salpingoeca</taxon>
    </lineage>
</organism>
<dbReference type="GO" id="GO:0036140">
    <property type="term" value="F:[protein]-asparagine 3-dioxygenase activity"/>
    <property type="evidence" value="ECO:0007669"/>
    <property type="project" value="TreeGrafter"/>
</dbReference>
<dbReference type="InterPro" id="IPR003347">
    <property type="entry name" value="JmjC_dom"/>
</dbReference>
<dbReference type="GO" id="GO:0036139">
    <property type="term" value="F:peptidyl-histidine dioxygenase activity"/>
    <property type="evidence" value="ECO:0007669"/>
    <property type="project" value="TreeGrafter"/>
</dbReference>
<feature type="domain" description="JmjC" evidence="1">
    <location>
        <begin position="118"/>
        <end position="286"/>
    </location>
</feature>